<feature type="domain" description="GFO/IDH/MocA-like oxidoreductase" evidence="2">
    <location>
        <begin position="131"/>
        <end position="236"/>
    </location>
</feature>
<dbReference type="Pfam" id="PF01408">
    <property type="entry name" value="GFO_IDH_MocA"/>
    <property type="match status" value="1"/>
</dbReference>
<dbReference type="InterPro" id="IPR051450">
    <property type="entry name" value="Gfo/Idh/MocA_Oxidoreductases"/>
</dbReference>
<feature type="domain" description="Gfo/Idh/MocA-like oxidoreductase N-terminal" evidence="1">
    <location>
        <begin position="7"/>
        <end position="122"/>
    </location>
</feature>
<evidence type="ECO:0000313" key="4">
    <source>
        <dbReference type="Proteomes" id="UP001556098"/>
    </source>
</evidence>
<organism evidence="3 4">
    <name type="scientific">Sulfitobacter sediminis</name>
    <dbReference type="NCBI Taxonomy" id="3234186"/>
    <lineage>
        <taxon>Bacteria</taxon>
        <taxon>Pseudomonadati</taxon>
        <taxon>Pseudomonadota</taxon>
        <taxon>Alphaproteobacteria</taxon>
        <taxon>Rhodobacterales</taxon>
        <taxon>Roseobacteraceae</taxon>
        <taxon>Sulfitobacter</taxon>
    </lineage>
</organism>
<dbReference type="SUPFAM" id="SSF55347">
    <property type="entry name" value="Glyceraldehyde-3-phosphate dehydrogenase-like, C-terminal domain"/>
    <property type="match status" value="1"/>
</dbReference>
<dbReference type="RefSeq" id="WP_367877049.1">
    <property type="nucleotide sequence ID" value="NZ_JBFNXX010000004.1"/>
</dbReference>
<name>A0ABV3RK37_9RHOB</name>
<dbReference type="SUPFAM" id="SSF51735">
    <property type="entry name" value="NAD(P)-binding Rossmann-fold domains"/>
    <property type="match status" value="1"/>
</dbReference>
<gene>
    <name evidence="3" type="ORF">AB2B41_07005</name>
</gene>
<dbReference type="EMBL" id="JBFNXX010000004">
    <property type="protein sequence ID" value="MEW9919345.1"/>
    <property type="molecule type" value="Genomic_DNA"/>
</dbReference>
<comment type="caution">
    <text evidence="3">The sequence shown here is derived from an EMBL/GenBank/DDBJ whole genome shotgun (WGS) entry which is preliminary data.</text>
</comment>
<evidence type="ECO:0000259" key="1">
    <source>
        <dbReference type="Pfam" id="PF01408"/>
    </source>
</evidence>
<evidence type="ECO:0000313" key="3">
    <source>
        <dbReference type="EMBL" id="MEW9919345.1"/>
    </source>
</evidence>
<accession>A0ABV3RK37</accession>
<protein>
    <submittedName>
        <fullName evidence="3">Gfo/Idh/MocA family protein</fullName>
    </submittedName>
</protein>
<dbReference type="Proteomes" id="UP001556098">
    <property type="component" value="Unassembled WGS sequence"/>
</dbReference>
<dbReference type="PANTHER" id="PTHR43377:SF8">
    <property type="entry name" value="BLR3664 PROTEIN"/>
    <property type="match status" value="1"/>
</dbReference>
<keyword evidence="4" id="KW-1185">Reference proteome</keyword>
<sequence length="347" mass="37165">MAHQIGLVVAGYGLVGRRHVAAIAQTLGTELLAVVDSDPLARTRAEADGHQSFAGLEDCLTACPASGVIIATPNALHVEQAMLCIGAGIPVLIEKPIATRSPDAEALVEKATARGVPILVGHHRRHNPIIHRARVLIDAGDIGEIRALQATCWFYKPDSYFDEAPWRRKAGAGPIAVNLVHDIDLMRYLCGGIVSVRAIARPARRGGENEDVASALLEFDNGAIGTVTVSDSIVAPWSWEMTSGEYPIYPRTGESCYLIGGSHGALSLPDLKVWQHARGTRDWWTPMAARAEIRDATDPLVNQIAHFAEVIRGRAEPLVSGEEGLRTLKVIEAIQKAAASGDVVDLS</sequence>
<evidence type="ECO:0000259" key="2">
    <source>
        <dbReference type="Pfam" id="PF22725"/>
    </source>
</evidence>
<dbReference type="InterPro" id="IPR055170">
    <property type="entry name" value="GFO_IDH_MocA-like_dom"/>
</dbReference>
<dbReference type="PANTHER" id="PTHR43377">
    <property type="entry name" value="BILIVERDIN REDUCTASE A"/>
    <property type="match status" value="1"/>
</dbReference>
<dbReference type="InterPro" id="IPR000683">
    <property type="entry name" value="Gfo/Idh/MocA-like_OxRdtase_N"/>
</dbReference>
<dbReference type="Gene3D" id="3.30.360.10">
    <property type="entry name" value="Dihydrodipicolinate Reductase, domain 2"/>
    <property type="match status" value="1"/>
</dbReference>
<dbReference type="InterPro" id="IPR036291">
    <property type="entry name" value="NAD(P)-bd_dom_sf"/>
</dbReference>
<dbReference type="Gene3D" id="3.40.50.720">
    <property type="entry name" value="NAD(P)-binding Rossmann-like Domain"/>
    <property type="match status" value="1"/>
</dbReference>
<proteinExistence type="predicted"/>
<dbReference type="Pfam" id="PF22725">
    <property type="entry name" value="GFO_IDH_MocA_C3"/>
    <property type="match status" value="1"/>
</dbReference>
<reference evidence="3 4" key="1">
    <citation type="submission" date="2024-07" db="EMBL/GenBank/DDBJ databases">
        <title>Marimonas sp.nov., isolated from tidal-flat sediment.</title>
        <authorList>
            <person name="Jayan J.N."/>
            <person name="Lee S.S."/>
        </authorList>
    </citation>
    <scope>NUCLEOTIDE SEQUENCE [LARGE SCALE GENOMIC DNA]</scope>
    <source>
        <strain evidence="3 4">MJW-29</strain>
    </source>
</reference>